<evidence type="ECO:0000256" key="1">
    <source>
        <dbReference type="SAM" id="MobiDB-lite"/>
    </source>
</evidence>
<feature type="compositionally biased region" description="Polar residues" evidence="1">
    <location>
        <begin position="89"/>
        <end position="117"/>
    </location>
</feature>
<reference evidence="2" key="1">
    <citation type="submission" date="2022-06" db="EMBL/GenBank/DDBJ databases">
        <authorList>
            <consortium name="SYNGENTA / RWTH Aachen University"/>
        </authorList>
    </citation>
    <scope>NUCLEOTIDE SEQUENCE</scope>
</reference>
<gene>
    <name evidence="2" type="ORF">PPACK8108_LOCUS18608</name>
</gene>
<dbReference type="EMBL" id="CALTRL010005397">
    <property type="protein sequence ID" value="CAH7684456.1"/>
    <property type="molecule type" value="Genomic_DNA"/>
</dbReference>
<evidence type="ECO:0000313" key="3">
    <source>
        <dbReference type="Proteomes" id="UP001153365"/>
    </source>
</evidence>
<sequence length="135" mass="15220">MVSLSQAPVQYQYQHQMSSVQLYPTGCTSPHPFHSADRPTSSRNLINHSNGFLVSSPNPHLIQSDLNSQVSRPVVRVQTDPKTIKPSAARQQFYSSQYRNPENSFRSLNEGSNQSNVIDLVSPPPKATQTWERRQ</sequence>
<keyword evidence="3" id="KW-1185">Reference proteome</keyword>
<feature type="region of interest" description="Disordered" evidence="1">
    <location>
        <begin position="78"/>
        <end position="135"/>
    </location>
</feature>
<organism evidence="2 3">
    <name type="scientific">Phakopsora pachyrhizi</name>
    <name type="common">Asian soybean rust disease fungus</name>
    <dbReference type="NCBI Taxonomy" id="170000"/>
    <lineage>
        <taxon>Eukaryota</taxon>
        <taxon>Fungi</taxon>
        <taxon>Dikarya</taxon>
        <taxon>Basidiomycota</taxon>
        <taxon>Pucciniomycotina</taxon>
        <taxon>Pucciniomycetes</taxon>
        <taxon>Pucciniales</taxon>
        <taxon>Phakopsoraceae</taxon>
        <taxon>Phakopsora</taxon>
    </lineage>
</organism>
<dbReference type="AlphaFoldDB" id="A0AAV0BB90"/>
<accession>A0AAV0BB90</accession>
<proteinExistence type="predicted"/>
<protein>
    <submittedName>
        <fullName evidence="2">Expressed protein</fullName>
    </submittedName>
</protein>
<name>A0AAV0BB90_PHAPC</name>
<evidence type="ECO:0000313" key="2">
    <source>
        <dbReference type="EMBL" id="CAH7684456.1"/>
    </source>
</evidence>
<dbReference type="Proteomes" id="UP001153365">
    <property type="component" value="Unassembled WGS sequence"/>
</dbReference>
<comment type="caution">
    <text evidence="2">The sequence shown here is derived from an EMBL/GenBank/DDBJ whole genome shotgun (WGS) entry which is preliminary data.</text>
</comment>